<reference evidence="6 7" key="1">
    <citation type="submission" date="2024-01" db="EMBL/GenBank/DDBJ databases">
        <title>The genomes of 5 underutilized Papilionoideae crops provide insights into root nodulation and disease resistanc.</title>
        <authorList>
            <person name="Jiang F."/>
        </authorList>
    </citation>
    <scope>NUCLEOTIDE SEQUENCE [LARGE SCALE GENOMIC DNA]</scope>
    <source>
        <strain evidence="6">JINMINGXINNONG_FW02</strain>
        <tissue evidence="6">Leaves</tissue>
    </source>
</reference>
<dbReference type="FunFam" id="3.40.50.2000:FF:000129">
    <property type="entry name" value="Glycosyltransferase"/>
    <property type="match status" value="1"/>
</dbReference>
<evidence type="ECO:0000313" key="7">
    <source>
        <dbReference type="Proteomes" id="UP001374584"/>
    </source>
</evidence>
<evidence type="ECO:0000256" key="2">
    <source>
        <dbReference type="ARBA" id="ARBA00022676"/>
    </source>
</evidence>
<evidence type="ECO:0000256" key="1">
    <source>
        <dbReference type="ARBA" id="ARBA00009995"/>
    </source>
</evidence>
<evidence type="ECO:0000313" key="6">
    <source>
        <dbReference type="EMBL" id="KAK7368858.1"/>
    </source>
</evidence>
<evidence type="ECO:0000256" key="3">
    <source>
        <dbReference type="ARBA" id="ARBA00022679"/>
    </source>
</evidence>
<dbReference type="Proteomes" id="UP001374584">
    <property type="component" value="Unassembled WGS sequence"/>
</dbReference>
<dbReference type="PANTHER" id="PTHR11926:SF1560">
    <property type="entry name" value="UDP-GLYCOSYLTRANSFERASE 74E1-RELATED"/>
    <property type="match status" value="1"/>
</dbReference>
<dbReference type="Pfam" id="PF00201">
    <property type="entry name" value="UDPGT"/>
    <property type="match status" value="1"/>
</dbReference>
<dbReference type="PROSITE" id="PS00375">
    <property type="entry name" value="UDPGT"/>
    <property type="match status" value="1"/>
</dbReference>
<dbReference type="GO" id="GO:0033485">
    <property type="term" value="P:cyanidin 3-O-glucoside biosynthetic process"/>
    <property type="evidence" value="ECO:0007669"/>
    <property type="project" value="UniProtKB-ARBA"/>
</dbReference>
<comment type="similarity">
    <text evidence="1 4">Belongs to the UDP-glycosyltransferase family.</text>
</comment>
<dbReference type="GO" id="GO:0031542">
    <property type="term" value="P:positive regulation of anthocyanin biosynthetic process"/>
    <property type="evidence" value="ECO:0007669"/>
    <property type="project" value="UniProtKB-ARBA"/>
</dbReference>
<dbReference type="SUPFAM" id="SSF53756">
    <property type="entry name" value="UDP-Glycosyltransferase/glycogen phosphorylase"/>
    <property type="match status" value="1"/>
</dbReference>
<dbReference type="GO" id="GO:0047213">
    <property type="term" value="F:anthocyanidin 3-O-glucosyltransferase activity"/>
    <property type="evidence" value="ECO:0007669"/>
    <property type="project" value="UniProtKB-ARBA"/>
</dbReference>
<keyword evidence="2 4" id="KW-0328">Glycosyltransferase</keyword>
<dbReference type="PANTHER" id="PTHR11926">
    <property type="entry name" value="GLUCOSYL/GLUCURONOSYL TRANSFERASES"/>
    <property type="match status" value="1"/>
</dbReference>
<keyword evidence="7" id="KW-1185">Reference proteome</keyword>
<accession>A0AAN9NFC0</accession>
<evidence type="ECO:0000256" key="5">
    <source>
        <dbReference type="RuleBase" id="RU362057"/>
    </source>
</evidence>
<sequence>MSNLMEHKHVAVFPFPFGTHSLPLLNLVLKLAQASPNCSFSFISTEKSNTSHFPKPYIPDNIKPYSISDGIPAGHEALANHPIEKVNLFLQTGPQNLHKGIKMAQAYTKKRVTCIIADAFLAYSFFVAQTINVPWIAFWPPMSCSLSVYFYIDLIVELAHRAGNVTLDSVPGLSKMRIEDMPQDLLISGRKQTVFSRTLVSVGKVLPQAKAVVMNFFEELDPPLFIQDMRSKLPSLLYVVPIPSPLWPTSATDSSGCLPWLDTMRSKSVVYLCFGTVVGLPPQEVAELAEALEESNIPFLWSRLEGVAGALPDGFVERTKMRGKIVSWAPQTQVLAHDSVGVFVSNCGANSLMESIFGGVPMICRPFFGDQGIAARMVEDVWEIGVGMEGKVFTKKGFLESLNLIMGKEEGRKFRDNALKMKRTVQEAARPEGKSAQDFKTLLEIVSTS</sequence>
<name>A0AAN9NFC0_PHACN</name>
<dbReference type="EC" id="2.4.1.-" evidence="5"/>
<dbReference type="CDD" id="cd03784">
    <property type="entry name" value="GT1_Gtf-like"/>
    <property type="match status" value="1"/>
</dbReference>
<keyword evidence="3 4" id="KW-0808">Transferase</keyword>
<dbReference type="InterPro" id="IPR035595">
    <property type="entry name" value="UDP_glycos_trans_CS"/>
</dbReference>
<dbReference type="GO" id="GO:0080044">
    <property type="term" value="F:quercetin 7-O-glucosyltransferase activity"/>
    <property type="evidence" value="ECO:0007669"/>
    <property type="project" value="TreeGrafter"/>
</dbReference>
<dbReference type="FunFam" id="3.40.50.2000:FF:000060">
    <property type="entry name" value="Glycosyltransferase"/>
    <property type="match status" value="1"/>
</dbReference>
<evidence type="ECO:0000256" key="4">
    <source>
        <dbReference type="RuleBase" id="RU003718"/>
    </source>
</evidence>
<proteinExistence type="inferred from homology"/>
<dbReference type="EMBL" id="JAYMYR010000004">
    <property type="protein sequence ID" value="KAK7368858.1"/>
    <property type="molecule type" value="Genomic_DNA"/>
</dbReference>
<dbReference type="GO" id="GO:0080043">
    <property type="term" value="F:quercetin 3-O-glucosyltransferase activity"/>
    <property type="evidence" value="ECO:0007669"/>
    <property type="project" value="TreeGrafter"/>
</dbReference>
<gene>
    <name evidence="6" type="ORF">VNO80_10890</name>
</gene>
<comment type="caution">
    <text evidence="6">The sequence shown here is derived from an EMBL/GenBank/DDBJ whole genome shotgun (WGS) entry which is preliminary data.</text>
</comment>
<organism evidence="6 7">
    <name type="scientific">Phaseolus coccineus</name>
    <name type="common">Scarlet runner bean</name>
    <name type="synonym">Phaseolus multiflorus</name>
    <dbReference type="NCBI Taxonomy" id="3886"/>
    <lineage>
        <taxon>Eukaryota</taxon>
        <taxon>Viridiplantae</taxon>
        <taxon>Streptophyta</taxon>
        <taxon>Embryophyta</taxon>
        <taxon>Tracheophyta</taxon>
        <taxon>Spermatophyta</taxon>
        <taxon>Magnoliopsida</taxon>
        <taxon>eudicotyledons</taxon>
        <taxon>Gunneridae</taxon>
        <taxon>Pentapetalae</taxon>
        <taxon>rosids</taxon>
        <taxon>fabids</taxon>
        <taxon>Fabales</taxon>
        <taxon>Fabaceae</taxon>
        <taxon>Papilionoideae</taxon>
        <taxon>50 kb inversion clade</taxon>
        <taxon>NPAAA clade</taxon>
        <taxon>indigoferoid/millettioid clade</taxon>
        <taxon>Phaseoleae</taxon>
        <taxon>Phaseolus</taxon>
    </lineage>
</organism>
<protein>
    <recommendedName>
        <fullName evidence="5">Glycosyltransferase</fullName>
        <ecNumber evidence="5">2.4.1.-</ecNumber>
    </recommendedName>
</protein>
<dbReference type="AlphaFoldDB" id="A0AAN9NFC0"/>
<dbReference type="Gene3D" id="3.40.50.2000">
    <property type="entry name" value="Glycogen Phosphorylase B"/>
    <property type="match status" value="2"/>
</dbReference>
<dbReference type="InterPro" id="IPR002213">
    <property type="entry name" value="UDP_glucos_trans"/>
</dbReference>